<name>A0ABQ9XI32_9EUKA</name>
<accession>A0ABQ9XI32</accession>
<proteinExistence type="predicted"/>
<reference evidence="1 2" key="1">
    <citation type="journal article" date="2022" name="bioRxiv">
        <title>Genomics of Preaxostyla Flagellates Illuminates Evolutionary Transitions and the Path Towards Mitochondrial Loss.</title>
        <authorList>
            <person name="Novak L.V.F."/>
            <person name="Treitli S.C."/>
            <person name="Pyrih J."/>
            <person name="Halakuc P."/>
            <person name="Pipaliya S.V."/>
            <person name="Vacek V."/>
            <person name="Brzon O."/>
            <person name="Soukal P."/>
            <person name="Eme L."/>
            <person name="Dacks J.B."/>
            <person name="Karnkowska A."/>
            <person name="Elias M."/>
            <person name="Hampl V."/>
        </authorList>
    </citation>
    <scope>NUCLEOTIDE SEQUENCE [LARGE SCALE GENOMIC DNA]</scope>
    <source>
        <strain evidence="1">NAU3</strain>
        <tissue evidence="1">Gut</tissue>
    </source>
</reference>
<evidence type="ECO:0000313" key="2">
    <source>
        <dbReference type="Proteomes" id="UP001281761"/>
    </source>
</evidence>
<dbReference type="Proteomes" id="UP001281761">
    <property type="component" value="Unassembled WGS sequence"/>
</dbReference>
<evidence type="ECO:0000313" key="1">
    <source>
        <dbReference type="EMBL" id="KAK2951095.1"/>
    </source>
</evidence>
<gene>
    <name evidence="1" type="ORF">BLNAU_13938</name>
</gene>
<protein>
    <submittedName>
        <fullName evidence="1">Uncharacterized protein</fullName>
    </submittedName>
</protein>
<keyword evidence="2" id="KW-1185">Reference proteome</keyword>
<sequence length="548" mass="61421">MSFLIALSDVMPFEYKMWLEDSSIFRAIFAKSLPSDESLDECLKVIWELWSHLAAHANWSTYRFLFDDLTQRFVTSIIPFITSKCVMETRPGALRVSQSFGLFEPLIQKIVTVTRVLTISKHSTFSTFHSIYTLLCGLMGAESLETRQCVLLALCGNLDGFRLGTPLPEWFVSETTPFSVNSDGTLKGETLLGKCSILLTESMNAIDTLLDDVCDDNVKTLSNHCRLVASTFSCLALLGRINEEPFEILMSKGVLQQIGAWAGSLLNTPPSPTRNEALLSLVQILVYVQSYSPPAELISLDLVFPESTTPLADLLALIEPLINIDSDKVKTVIAQFLLACSLCCQPDSEDTSLLFTFFNKFVDSEGFIDVDFDEDQFHRSIIYFLLSQRFDDDSPDPNPLDTPSLRAYLHQFFLSHGRTNSKLHENVSYYMEEISGAICLNMTSLLFWKDVGGVVAIVHALTLEDRSDSDVGIFKAIYKNILFPEGSVMTSKHQTLVLRELEEEGFSDAVEMDTDYSHVLNPDLLFKPNKSSVPAERTSFTVLVKRDI</sequence>
<dbReference type="EMBL" id="JARBJD010000124">
    <property type="protein sequence ID" value="KAK2951095.1"/>
    <property type="molecule type" value="Genomic_DNA"/>
</dbReference>
<comment type="caution">
    <text evidence="1">The sequence shown here is derived from an EMBL/GenBank/DDBJ whole genome shotgun (WGS) entry which is preliminary data.</text>
</comment>
<organism evidence="1 2">
    <name type="scientific">Blattamonas nauphoetae</name>
    <dbReference type="NCBI Taxonomy" id="2049346"/>
    <lineage>
        <taxon>Eukaryota</taxon>
        <taxon>Metamonada</taxon>
        <taxon>Preaxostyla</taxon>
        <taxon>Oxymonadida</taxon>
        <taxon>Blattamonas</taxon>
    </lineage>
</organism>